<gene>
    <name evidence="1" type="ORF">S03H2_24757</name>
</gene>
<feature type="non-terminal residue" evidence="1">
    <location>
        <position position="1"/>
    </location>
</feature>
<dbReference type="EMBL" id="BARU01013841">
    <property type="protein sequence ID" value="GAH41447.1"/>
    <property type="molecule type" value="Genomic_DNA"/>
</dbReference>
<reference evidence="1" key="1">
    <citation type="journal article" date="2014" name="Front. Microbiol.">
        <title>High frequency of phylogenetically diverse reductive dehalogenase-homologous genes in deep subseafloor sedimentary metagenomes.</title>
        <authorList>
            <person name="Kawai M."/>
            <person name="Futagami T."/>
            <person name="Toyoda A."/>
            <person name="Takaki Y."/>
            <person name="Nishi S."/>
            <person name="Hori S."/>
            <person name="Arai W."/>
            <person name="Tsubouchi T."/>
            <person name="Morono Y."/>
            <person name="Uchiyama I."/>
            <person name="Ito T."/>
            <person name="Fujiyama A."/>
            <person name="Inagaki F."/>
            <person name="Takami H."/>
        </authorList>
    </citation>
    <scope>NUCLEOTIDE SEQUENCE</scope>
    <source>
        <strain evidence="1">Expedition CK06-06</strain>
    </source>
</reference>
<proteinExistence type="predicted"/>
<dbReference type="AlphaFoldDB" id="X1F947"/>
<accession>X1F947</accession>
<organism evidence="1">
    <name type="scientific">marine sediment metagenome</name>
    <dbReference type="NCBI Taxonomy" id="412755"/>
    <lineage>
        <taxon>unclassified sequences</taxon>
        <taxon>metagenomes</taxon>
        <taxon>ecological metagenomes</taxon>
    </lineage>
</organism>
<evidence type="ECO:0000313" key="1">
    <source>
        <dbReference type="EMBL" id="GAH41447.1"/>
    </source>
</evidence>
<comment type="caution">
    <text evidence="1">The sequence shown here is derived from an EMBL/GenBank/DDBJ whole genome shotgun (WGS) entry which is preliminary data.</text>
</comment>
<sequence>KKIWINKSDSHEAAQEFDFKYYISMSSSERLETVQFLREEFYKVKKGSKHESRERLRRDIKVIQQID</sequence>
<name>X1F947_9ZZZZ</name>
<protein>
    <submittedName>
        <fullName evidence="1">Uncharacterized protein</fullName>
    </submittedName>
</protein>